<comment type="caution">
    <text evidence="1">The sequence shown here is derived from an EMBL/GenBank/DDBJ whole genome shotgun (WGS) entry which is preliminary data.</text>
</comment>
<name>A0A0F9KYX1_9ZZZZ</name>
<evidence type="ECO:0000313" key="1">
    <source>
        <dbReference type="EMBL" id="KKM86938.1"/>
    </source>
</evidence>
<accession>A0A0F9KYX1</accession>
<sequence length="251" mass="25836">MSYPVLYHGGEAEVFESYATERDGVMIGGKLLLPDGRIFRYTHCGSSTALVVGSLNQAQVHTTDQSGEPVATMAAGVTVLTGVDATGAAGSADQFKFGYVYTSNATTLPMMQIKSNTHIAIAGETGTITTFTPIPTIIAVGNLLAYFENPWEDIIAHPASSNTAMVTGICKIALTKAYWGWVQTQGPTTALYGSGTQAIAGIGDPVGVDAAVAGAIGGLANATTDSEVIIGAALGLVEGNTEQTPIFLTLD</sequence>
<reference evidence="1" key="1">
    <citation type="journal article" date="2015" name="Nature">
        <title>Complex archaea that bridge the gap between prokaryotes and eukaryotes.</title>
        <authorList>
            <person name="Spang A."/>
            <person name="Saw J.H."/>
            <person name="Jorgensen S.L."/>
            <person name="Zaremba-Niedzwiedzka K."/>
            <person name="Martijn J."/>
            <person name="Lind A.E."/>
            <person name="van Eijk R."/>
            <person name="Schleper C."/>
            <person name="Guy L."/>
            <person name="Ettema T.J."/>
        </authorList>
    </citation>
    <scope>NUCLEOTIDE SEQUENCE</scope>
</reference>
<organism evidence="1">
    <name type="scientific">marine sediment metagenome</name>
    <dbReference type="NCBI Taxonomy" id="412755"/>
    <lineage>
        <taxon>unclassified sequences</taxon>
        <taxon>metagenomes</taxon>
        <taxon>ecological metagenomes</taxon>
    </lineage>
</organism>
<dbReference type="EMBL" id="LAZR01007178">
    <property type="protein sequence ID" value="KKM86938.1"/>
    <property type="molecule type" value="Genomic_DNA"/>
</dbReference>
<proteinExistence type="predicted"/>
<protein>
    <submittedName>
        <fullName evidence="1">Uncharacterized protein</fullName>
    </submittedName>
</protein>
<dbReference type="AlphaFoldDB" id="A0A0F9KYX1"/>
<gene>
    <name evidence="1" type="ORF">LCGC14_1273990</name>
</gene>